<dbReference type="EMBL" id="JARIHO010000093">
    <property type="protein sequence ID" value="KAJ7306266.1"/>
    <property type="molecule type" value="Genomic_DNA"/>
</dbReference>
<protein>
    <submittedName>
        <fullName evidence="2">Uncharacterized protein</fullName>
    </submittedName>
</protein>
<accession>A0AAD7EAK5</accession>
<evidence type="ECO:0000256" key="1">
    <source>
        <dbReference type="SAM" id="MobiDB-lite"/>
    </source>
</evidence>
<evidence type="ECO:0000313" key="3">
    <source>
        <dbReference type="Proteomes" id="UP001218218"/>
    </source>
</evidence>
<proteinExistence type="predicted"/>
<name>A0AAD7EAK5_9AGAR</name>
<keyword evidence="3" id="KW-1185">Reference proteome</keyword>
<reference evidence="2" key="1">
    <citation type="submission" date="2023-03" db="EMBL/GenBank/DDBJ databases">
        <title>Massive genome expansion in bonnet fungi (Mycena s.s.) driven by repeated elements and novel gene families across ecological guilds.</title>
        <authorList>
            <consortium name="Lawrence Berkeley National Laboratory"/>
            <person name="Harder C.B."/>
            <person name="Miyauchi S."/>
            <person name="Viragh M."/>
            <person name="Kuo A."/>
            <person name="Thoen E."/>
            <person name="Andreopoulos B."/>
            <person name="Lu D."/>
            <person name="Skrede I."/>
            <person name="Drula E."/>
            <person name="Henrissat B."/>
            <person name="Morin E."/>
            <person name="Kohler A."/>
            <person name="Barry K."/>
            <person name="LaButti K."/>
            <person name="Morin E."/>
            <person name="Salamov A."/>
            <person name="Lipzen A."/>
            <person name="Mereny Z."/>
            <person name="Hegedus B."/>
            <person name="Baldrian P."/>
            <person name="Stursova M."/>
            <person name="Weitz H."/>
            <person name="Taylor A."/>
            <person name="Grigoriev I.V."/>
            <person name="Nagy L.G."/>
            <person name="Martin F."/>
            <person name="Kauserud H."/>
        </authorList>
    </citation>
    <scope>NUCLEOTIDE SEQUENCE</scope>
    <source>
        <strain evidence="2">CBHHK002</strain>
    </source>
</reference>
<gene>
    <name evidence="2" type="ORF">DFH08DRAFT_720814</name>
</gene>
<feature type="compositionally biased region" description="Basic and acidic residues" evidence="1">
    <location>
        <begin position="1"/>
        <end position="12"/>
    </location>
</feature>
<comment type="caution">
    <text evidence="2">The sequence shown here is derived from an EMBL/GenBank/DDBJ whole genome shotgun (WGS) entry which is preliminary data.</text>
</comment>
<dbReference type="Proteomes" id="UP001218218">
    <property type="component" value="Unassembled WGS sequence"/>
</dbReference>
<dbReference type="AlphaFoldDB" id="A0AAD7EAK5"/>
<feature type="region of interest" description="Disordered" evidence="1">
    <location>
        <begin position="1"/>
        <end position="54"/>
    </location>
</feature>
<organism evidence="2 3">
    <name type="scientific">Mycena albidolilacea</name>
    <dbReference type="NCBI Taxonomy" id="1033008"/>
    <lineage>
        <taxon>Eukaryota</taxon>
        <taxon>Fungi</taxon>
        <taxon>Dikarya</taxon>
        <taxon>Basidiomycota</taxon>
        <taxon>Agaricomycotina</taxon>
        <taxon>Agaricomycetes</taxon>
        <taxon>Agaricomycetidae</taxon>
        <taxon>Agaricales</taxon>
        <taxon>Marasmiineae</taxon>
        <taxon>Mycenaceae</taxon>
        <taxon>Mycena</taxon>
    </lineage>
</organism>
<sequence>MGRDASADEHAAIDTSALPPPLDVDARPAPPSLPVVVPTTGLSGSSPAPLPSEKLHSEKHGVVLKLFRSEGKHPAWVAAVDAWWALEHATGFYDKTLPALPARGRPDAVSWWVQRARKDSRIPAGLDADDDSKEDFYDRVVSWWNDVNPAWRKEGLGCAADFEKKMLNKEGGGSFEGLVSGLNGLTSVIACLWWWYRLAGIADGTPRWTKLVEDVTWVLSEKLRACTRKRSAAPSEDEPPSQRVRLV</sequence>
<feature type="compositionally biased region" description="Pro residues" evidence="1">
    <location>
        <begin position="18"/>
        <end position="33"/>
    </location>
</feature>
<evidence type="ECO:0000313" key="2">
    <source>
        <dbReference type="EMBL" id="KAJ7306266.1"/>
    </source>
</evidence>